<dbReference type="RefSeq" id="XP_003073773.1">
    <property type="nucleotide sequence ID" value="XM_003073727.1"/>
</dbReference>
<feature type="region of interest" description="Disordered" evidence="1">
    <location>
        <begin position="337"/>
        <end position="377"/>
    </location>
</feature>
<sequence length="527" mass="59878">MNFFKEGERLKAIFDDLVKQHKKSKRKVVDNKNVSKEMLQTYEENRMKLMHFFEMHSRFIRPRKNSIGIFSVDDFVKVKTSESMMFPKKEDFRREGRPGMPFSVGRPMQWGGMNGREPFYIQDRIPTQGWKGCGRDGKPMWMGFGGYPGAPGQESILRGWGPMNFLHQNSRGFFGAGSYEMEGGSFEGEHGSYGYGIRMAPGPGVRRRFDIGGGGPSDGYGMFPKRRPPDMDSKTAEVSKMGFPHEREEIGRNGVPPSMSWTGSRRPYIPTERREEMIRPPFYYPILGGYGYPVHGNGTFPGVPVEETFATACSIYPETSRKEQHFVKYPQSFPGSDVIDWMPEKKSSKTKTPKETKVPTSPKENESSISGKEDPWRLDITTDLEKRKLCDEDQGRDENKEKASFADFPDGKNNSHGELSTNHGKDLNIMTIEDLIGDKTIDKDAKEFIYELCDGFVDHIIHMSCALAYHRKKNTVEVCDVKLALKTEVGIELPSDGDSEEESSLSPGREVKVVRNEEKQPRMAKKD</sequence>
<reference evidence="3 4" key="2">
    <citation type="journal article" date="2012" name="Proc. Natl. Acad. Sci. U.S.A.">
        <title>Gain and loss of multiple functionally related, horizontally transferred genes in the reduced genomes of two microsporidian parasites.</title>
        <authorList>
            <person name="Pombert J.-F."/>
            <person name="Selman M."/>
            <person name="Burki F."/>
            <person name="Bardell F.T."/>
            <person name="Farinelli L."/>
            <person name="Solter L.F."/>
            <person name="Whitman D.W."/>
            <person name="Weiss L.M."/>
            <person name="Corradi N."/>
            <person name="Keeling P.J."/>
        </authorList>
    </citation>
    <scope>NUCLEOTIDE SEQUENCE [LARGE SCALE GENOMIC DNA]</scope>
    <source>
        <strain evidence="3 4">ATCC 50506</strain>
    </source>
</reference>
<dbReference type="KEGG" id="ein:Eint_100870"/>
<feature type="compositionally biased region" description="Basic and acidic residues" evidence="1">
    <location>
        <begin position="389"/>
        <end position="415"/>
    </location>
</feature>
<dbReference type="EMBL" id="CP001951">
    <property type="protein sequence ID" value="ADM12413.1"/>
    <property type="molecule type" value="Genomic_DNA"/>
</dbReference>
<dbReference type="Pfam" id="PF03847">
    <property type="entry name" value="TFIID_20kDa"/>
    <property type="match status" value="1"/>
</dbReference>
<proteinExistence type="predicted"/>
<reference evidence="3 4" key="1">
    <citation type="journal article" date="2010" name="Nat. Commun.">
        <title>The complete sequence of the smallest known nuclear genome from the microsporidian Encephalitozoon intestinalis.</title>
        <authorList>
            <person name="Corradi N."/>
            <person name="Pombert J.-F."/>
            <person name="Farinelli L."/>
            <person name="Didier E.S."/>
            <person name="Keeling P.J."/>
        </authorList>
    </citation>
    <scope>NUCLEOTIDE SEQUENCE [LARGE SCALE GENOMIC DNA]</scope>
    <source>
        <strain evidence="3 4">ATCC 50506</strain>
    </source>
</reference>
<dbReference type="GO" id="GO:0003743">
    <property type="term" value="F:translation initiation factor activity"/>
    <property type="evidence" value="ECO:0007669"/>
    <property type="project" value="UniProtKB-KW"/>
</dbReference>
<dbReference type="GO" id="GO:0046982">
    <property type="term" value="F:protein heterodimerization activity"/>
    <property type="evidence" value="ECO:0007669"/>
    <property type="project" value="InterPro"/>
</dbReference>
<evidence type="ECO:0000313" key="4">
    <source>
        <dbReference type="Proteomes" id="UP000002313"/>
    </source>
</evidence>
<name>E0S9M8_ENCIT</name>
<dbReference type="GeneID" id="9699478"/>
<dbReference type="OrthoDB" id="2196371at2759"/>
<feature type="region of interest" description="Disordered" evidence="1">
    <location>
        <begin position="492"/>
        <end position="527"/>
    </location>
</feature>
<keyword evidence="4" id="KW-1185">Reference proteome</keyword>
<dbReference type="Gene3D" id="1.10.20.10">
    <property type="entry name" value="Histone, subunit A"/>
    <property type="match status" value="1"/>
</dbReference>
<feature type="region of interest" description="Disordered" evidence="1">
    <location>
        <begin position="216"/>
        <end position="236"/>
    </location>
</feature>
<evidence type="ECO:0000313" key="3">
    <source>
        <dbReference type="EMBL" id="ADM12413.1"/>
    </source>
</evidence>
<dbReference type="VEuPathDB" id="MicrosporidiaDB:Eint_100870"/>
<feature type="domain" description="Transcription initiation factor TFIID subunit 12" evidence="2">
    <location>
        <begin position="438"/>
        <end position="488"/>
    </location>
</feature>
<dbReference type="SUPFAM" id="SSF47113">
    <property type="entry name" value="Histone-fold"/>
    <property type="match status" value="1"/>
</dbReference>
<dbReference type="HOGENOM" id="CLU_519737_0_0_1"/>
<accession>E0S9M8</accession>
<dbReference type="Proteomes" id="UP000002313">
    <property type="component" value="Chromosome X"/>
</dbReference>
<feature type="compositionally biased region" description="Basic and acidic residues" evidence="1">
    <location>
        <begin position="342"/>
        <end position="377"/>
    </location>
</feature>
<dbReference type="GO" id="GO:0005669">
    <property type="term" value="C:transcription factor TFIID complex"/>
    <property type="evidence" value="ECO:0007669"/>
    <property type="project" value="InterPro"/>
</dbReference>
<feature type="region of interest" description="Disordered" evidence="1">
    <location>
        <begin position="389"/>
        <end position="423"/>
    </location>
</feature>
<protein>
    <submittedName>
        <fullName evidence="3">Transcription initiation factor TFIID subunit TAF12</fullName>
    </submittedName>
</protein>
<dbReference type="InterPro" id="IPR009072">
    <property type="entry name" value="Histone-fold"/>
</dbReference>
<organism evidence="3 4">
    <name type="scientific">Encephalitozoon intestinalis (strain ATCC 50506)</name>
    <name type="common">Microsporidian parasite</name>
    <name type="synonym">Septata intestinalis</name>
    <dbReference type="NCBI Taxonomy" id="876142"/>
    <lineage>
        <taxon>Eukaryota</taxon>
        <taxon>Fungi</taxon>
        <taxon>Fungi incertae sedis</taxon>
        <taxon>Microsporidia</taxon>
        <taxon>Unikaryonidae</taxon>
        <taxon>Encephalitozoon</taxon>
    </lineage>
</organism>
<dbReference type="AlphaFoldDB" id="E0S9M8"/>
<feature type="compositionally biased region" description="Basic and acidic residues" evidence="1">
    <location>
        <begin position="509"/>
        <end position="527"/>
    </location>
</feature>
<evidence type="ECO:0000259" key="2">
    <source>
        <dbReference type="Pfam" id="PF03847"/>
    </source>
</evidence>
<feature type="compositionally biased region" description="Basic and acidic residues" evidence="1">
    <location>
        <begin position="227"/>
        <end position="236"/>
    </location>
</feature>
<gene>
    <name evidence="3" type="ORF">Eint_100870</name>
</gene>
<evidence type="ECO:0000256" key="1">
    <source>
        <dbReference type="SAM" id="MobiDB-lite"/>
    </source>
</evidence>
<dbReference type="GO" id="GO:0006352">
    <property type="term" value="P:DNA-templated transcription initiation"/>
    <property type="evidence" value="ECO:0007669"/>
    <property type="project" value="InterPro"/>
</dbReference>
<dbReference type="InterPro" id="IPR003228">
    <property type="entry name" value="TFIID_TAF12_dom"/>
</dbReference>